<dbReference type="EMBL" id="JARBHB010000005">
    <property type="protein sequence ID" value="KAJ8883000.1"/>
    <property type="molecule type" value="Genomic_DNA"/>
</dbReference>
<keyword evidence="2" id="KW-1185">Reference proteome</keyword>
<comment type="caution">
    <text evidence="1">The sequence shown here is derived from an EMBL/GenBank/DDBJ whole genome shotgun (WGS) entry which is preliminary data.</text>
</comment>
<dbReference type="Proteomes" id="UP001159363">
    <property type="component" value="Chromosome 4"/>
</dbReference>
<evidence type="ECO:0000313" key="2">
    <source>
        <dbReference type="Proteomes" id="UP001159363"/>
    </source>
</evidence>
<protein>
    <submittedName>
        <fullName evidence="1">Uncharacterized protein</fullName>
    </submittedName>
</protein>
<proteinExistence type="predicted"/>
<organism evidence="1 2">
    <name type="scientific">Dryococelus australis</name>
    <dbReference type="NCBI Taxonomy" id="614101"/>
    <lineage>
        <taxon>Eukaryota</taxon>
        <taxon>Metazoa</taxon>
        <taxon>Ecdysozoa</taxon>
        <taxon>Arthropoda</taxon>
        <taxon>Hexapoda</taxon>
        <taxon>Insecta</taxon>
        <taxon>Pterygota</taxon>
        <taxon>Neoptera</taxon>
        <taxon>Polyneoptera</taxon>
        <taxon>Phasmatodea</taxon>
        <taxon>Verophasmatodea</taxon>
        <taxon>Anareolatae</taxon>
        <taxon>Phasmatidae</taxon>
        <taxon>Eurycanthinae</taxon>
        <taxon>Dryococelus</taxon>
    </lineage>
</organism>
<accession>A0ABQ9HFI7</accession>
<sequence length="93" mass="10398">MPANGPAIPTFVQGIELFENYIEQLNLYFKVADTKETDKVAVLGITLPLETYAVLKTQISPKSLDEVTFKECIDSIIKVLAPKNIVIAERFKL</sequence>
<reference evidence="1 2" key="1">
    <citation type="submission" date="2023-02" db="EMBL/GenBank/DDBJ databases">
        <title>LHISI_Scaffold_Assembly.</title>
        <authorList>
            <person name="Stuart O.P."/>
            <person name="Cleave R."/>
            <person name="Magrath M.J.L."/>
            <person name="Mikheyev A.S."/>
        </authorList>
    </citation>
    <scope>NUCLEOTIDE SEQUENCE [LARGE SCALE GENOMIC DNA]</scope>
    <source>
        <strain evidence="1">Daus_M_001</strain>
        <tissue evidence="1">Leg muscle</tissue>
    </source>
</reference>
<gene>
    <name evidence="1" type="ORF">PR048_014839</name>
</gene>
<name>A0ABQ9HFI7_9NEOP</name>
<evidence type="ECO:0000313" key="1">
    <source>
        <dbReference type="EMBL" id="KAJ8883000.1"/>
    </source>
</evidence>